<dbReference type="SUPFAM" id="SSF56112">
    <property type="entry name" value="Protein kinase-like (PK-like)"/>
    <property type="match status" value="1"/>
</dbReference>
<evidence type="ECO:0000313" key="1">
    <source>
        <dbReference type="EMBL" id="GAI16361.1"/>
    </source>
</evidence>
<reference evidence="1" key="1">
    <citation type="journal article" date="2014" name="Front. Microbiol.">
        <title>High frequency of phylogenetically diverse reductive dehalogenase-homologous genes in deep subseafloor sedimentary metagenomes.</title>
        <authorList>
            <person name="Kawai M."/>
            <person name="Futagami T."/>
            <person name="Toyoda A."/>
            <person name="Takaki Y."/>
            <person name="Nishi S."/>
            <person name="Hori S."/>
            <person name="Arai W."/>
            <person name="Tsubouchi T."/>
            <person name="Morono Y."/>
            <person name="Uchiyama I."/>
            <person name="Ito T."/>
            <person name="Fujiyama A."/>
            <person name="Inagaki F."/>
            <person name="Takami H."/>
        </authorList>
    </citation>
    <scope>NUCLEOTIDE SEQUENCE</scope>
    <source>
        <strain evidence="1">Expedition CK06-06</strain>
    </source>
</reference>
<dbReference type="PANTHER" id="PTHR43883">
    <property type="entry name" value="SLR0207 PROTEIN"/>
    <property type="match status" value="1"/>
</dbReference>
<gene>
    <name evidence="1" type="ORF">S06H3_09494</name>
</gene>
<dbReference type="EMBL" id="BARV01004199">
    <property type="protein sequence ID" value="GAI16361.1"/>
    <property type="molecule type" value="Genomic_DNA"/>
</dbReference>
<accession>X1ME37</accession>
<evidence type="ECO:0008006" key="2">
    <source>
        <dbReference type="Google" id="ProtNLM"/>
    </source>
</evidence>
<proteinExistence type="predicted"/>
<dbReference type="PANTHER" id="PTHR43883:SF1">
    <property type="entry name" value="GLUCONOKINASE"/>
    <property type="match status" value="1"/>
</dbReference>
<name>X1ME37_9ZZZZ</name>
<feature type="non-terminal residue" evidence="1">
    <location>
        <position position="1"/>
    </location>
</feature>
<sequence>DGRIRDCHGDLHAAHICFTNGICIYDCIEFNDRFRYCDVASEVAFLAMDLDHYGRADLSHIFVDAYVAQSQDNELLELLNFYKCYRAYVRGKVESFKLDDPYISKEEKTRVLAKAKNYFELAESYI</sequence>
<dbReference type="InterPro" id="IPR052732">
    <property type="entry name" value="Cell-binding_unc_protein"/>
</dbReference>
<dbReference type="AlphaFoldDB" id="X1ME37"/>
<organism evidence="1">
    <name type="scientific">marine sediment metagenome</name>
    <dbReference type="NCBI Taxonomy" id="412755"/>
    <lineage>
        <taxon>unclassified sequences</taxon>
        <taxon>metagenomes</taxon>
        <taxon>ecological metagenomes</taxon>
    </lineage>
</organism>
<protein>
    <recommendedName>
        <fullName evidence="2">Aminoglycoside phosphotransferase domain-containing protein</fullName>
    </recommendedName>
</protein>
<dbReference type="InterPro" id="IPR011009">
    <property type="entry name" value="Kinase-like_dom_sf"/>
</dbReference>
<comment type="caution">
    <text evidence="1">The sequence shown here is derived from an EMBL/GenBank/DDBJ whole genome shotgun (WGS) entry which is preliminary data.</text>
</comment>